<accession>A0A051TU61</accession>
<comment type="caution">
    <text evidence="2">The sequence shown here is derived from an EMBL/GenBank/DDBJ whole genome shotgun (WGS) entry which is preliminary data.</text>
</comment>
<protein>
    <recommendedName>
        <fullName evidence="1">AB hydrolase-1 domain-containing protein</fullName>
    </recommendedName>
</protein>
<dbReference type="Proteomes" id="UP000025947">
    <property type="component" value="Unassembled WGS sequence"/>
</dbReference>
<dbReference type="Gene3D" id="3.40.50.1820">
    <property type="entry name" value="alpha/beta hydrolase"/>
    <property type="match status" value="1"/>
</dbReference>
<dbReference type="EMBL" id="JLXW01000010">
    <property type="protein sequence ID" value="KBZ60462.1"/>
    <property type="molecule type" value="Genomic_DNA"/>
</dbReference>
<dbReference type="InterPro" id="IPR029058">
    <property type="entry name" value="AB_hydrolase_fold"/>
</dbReference>
<reference evidence="2 3" key="1">
    <citation type="submission" date="2014-04" db="EMBL/GenBank/DDBJ databases">
        <title>The Genome Sequence of Mycobacterium tuberculosis TKK-01-0051.</title>
        <authorList>
            <consortium name="The Broad Institute Genomics Platform"/>
            <consortium name="The Broad Institute Genome Sequencing Center for Infectious Disease"/>
            <person name="Earl A.M."/>
            <person name="Cohen K."/>
            <person name="Pym A."/>
            <person name="Bishai W."/>
            <person name="Maharaj K."/>
            <person name="Desjardins C."/>
            <person name="Abeel T."/>
            <person name="Young S."/>
            <person name="Zeng Q."/>
            <person name="Gargeya S."/>
            <person name="Abouelleil A."/>
            <person name="Alvarado L."/>
            <person name="Chapman S.B."/>
            <person name="Gainer-Dewar J."/>
            <person name="Goldberg J."/>
            <person name="Griggs A."/>
            <person name="Gujja S."/>
            <person name="Hansen M."/>
            <person name="Howarth C."/>
            <person name="Imamovic A."/>
            <person name="Larimer J."/>
            <person name="Murphy C."/>
            <person name="Naylor J."/>
            <person name="Pearson M."/>
            <person name="Poon T.W."/>
            <person name="Priest M."/>
            <person name="Roberts A."/>
            <person name="Saif S."/>
            <person name="Shea T."/>
            <person name="Sykes S."/>
            <person name="Wortman J."/>
            <person name="Nusbaum C."/>
            <person name="Birren B."/>
        </authorList>
    </citation>
    <scope>NUCLEOTIDE SEQUENCE [LARGE SCALE GENOMIC DNA]</scope>
    <source>
        <strain evidence="2 3">TKK-01-0051</strain>
    </source>
</reference>
<dbReference type="InterPro" id="IPR050228">
    <property type="entry name" value="Carboxylesterase_BioH"/>
</dbReference>
<organism evidence="2 3">
    <name type="scientific">Mycobacterium [tuberculosis] TKK-01-0051</name>
    <dbReference type="NCBI Taxonomy" id="1324261"/>
    <lineage>
        <taxon>Bacteria</taxon>
        <taxon>Bacillati</taxon>
        <taxon>Actinomycetota</taxon>
        <taxon>Actinomycetes</taxon>
        <taxon>Mycobacteriales</taxon>
        <taxon>Mycobacteriaceae</taxon>
        <taxon>Mycobacterium</taxon>
        <taxon>Mycobacterium avium complex (MAC)</taxon>
    </lineage>
</organism>
<dbReference type="PANTHER" id="PTHR43194">
    <property type="entry name" value="HYDROLASE ALPHA/BETA FOLD FAMILY"/>
    <property type="match status" value="1"/>
</dbReference>
<name>A0A051TU61_9MYCO</name>
<dbReference type="HOGENOM" id="CLU_020336_31_0_11"/>
<dbReference type="Pfam" id="PF12697">
    <property type="entry name" value="Abhydrolase_6"/>
    <property type="match status" value="1"/>
</dbReference>
<dbReference type="RefSeq" id="WP_011560604.1">
    <property type="nucleotide sequence ID" value="NZ_KK328284.1"/>
</dbReference>
<dbReference type="GO" id="GO:0003824">
    <property type="term" value="F:catalytic activity"/>
    <property type="evidence" value="ECO:0007669"/>
    <property type="project" value="UniProtKB-ARBA"/>
</dbReference>
<evidence type="ECO:0000259" key="1">
    <source>
        <dbReference type="Pfam" id="PF12697"/>
    </source>
</evidence>
<sequence length="303" mass="32860">MSAKRTGDSSAPVVERVPTADGLTLAVDLYRCDAPRAVVLLLHGGGQSRHAWDVTAQRLHQRGYTVAAYDTRGHGDSDWDPDGRYDGDRLGSDLLAVRSYADSGRPVAAIGASLGGLTILGTHLLAPPDLWQAVVLVDVTPRMEMEGARRVVAFMSAHPEGFDSLESAADVIAAYNPHRPRPENLDGLRKVLARREDGRWAWRWDPAFVTSNFQFLQGDPDEGAKDFDMMSAFLLDGARQVSAPTLLVRGLLSDMVSEETVKHFLTVVPHAQTVDVSGAGHMIAGDNNDAFSTAVVEFLDRTT</sequence>
<proteinExistence type="predicted"/>
<evidence type="ECO:0000313" key="3">
    <source>
        <dbReference type="Proteomes" id="UP000025947"/>
    </source>
</evidence>
<dbReference type="PATRIC" id="fig|1324261.3.peg.3446"/>
<dbReference type="InterPro" id="IPR000073">
    <property type="entry name" value="AB_hydrolase_1"/>
</dbReference>
<keyword evidence="3" id="KW-1185">Reference proteome</keyword>
<dbReference type="PANTHER" id="PTHR43194:SF2">
    <property type="entry name" value="PEROXISOMAL MEMBRANE PROTEIN LPX1"/>
    <property type="match status" value="1"/>
</dbReference>
<dbReference type="AlphaFoldDB" id="A0A051TU61"/>
<dbReference type="SUPFAM" id="SSF53474">
    <property type="entry name" value="alpha/beta-Hydrolases"/>
    <property type="match status" value="1"/>
</dbReference>
<gene>
    <name evidence="2" type="ORF">K875_03406</name>
</gene>
<evidence type="ECO:0000313" key="2">
    <source>
        <dbReference type="EMBL" id="KBZ60462.1"/>
    </source>
</evidence>
<dbReference type="GeneID" id="45764395"/>
<feature type="domain" description="AB hydrolase-1" evidence="1">
    <location>
        <begin position="39"/>
        <end position="291"/>
    </location>
</feature>